<dbReference type="Proteomes" id="UP001290861">
    <property type="component" value="Unassembled WGS sequence"/>
</dbReference>
<dbReference type="NCBIfam" id="TIGR01352">
    <property type="entry name" value="tonB_Cterm"/>
    <property type="match status" value="1"/>
</dbReference>
<dbReference type="Gene3D" id="3.30.1150.10">
    <property type="match status" value="1"/>
</dbReference>
<evidence type="ECO:0000256" key="3">
    <source>
        <dbReference type="ARBA" id="ARBA00022989"/>
    </source>
</evidence>
<dbReference type="InterPro" id="IPR006260">
    <property type="entry name" value="TonB/TolA_C"/>
</dbReference>
<dbReference type="EMBL" id="JARVCO010000007">
    <property type="protein sequence ID" value="MDZ8118146.1"/>
    <property type="molecule type" value="Genomic_DNA"/>
</dbReference>
<dbReference type="InterPro" id="IPR003538">
    <property type="entry name" value="TonB"/>
</dbReference>
<keyword evidence="3 6" id="KW-1133">Transmembrane helix</keyword>
<accession>A0ABU5MV91</accession>
<dbReference type="InterPro" id="IPR037682">
    <property type="entry name" value="TonB_C"/>
</dbReference>
<evidence type="ECO:0000256" key="4">
    <source>
        <dbReference type="ARBA" id="ARBA00023136"/>
    </source>
</evidence>
<feature type="region of interest" description="Disordered" evidence="5">
    <location>
        <begin position="52"/>
        <end position="73"/>
    </location>
</feature>
<reference evidence="8 9" key="1">
    <citation type="journal article" date="2024" name="Appl. Environ. Microbiol.">
        <title>Pontiella agarivorans sp. nov., a novel marine anaerobic bacterium capable of degrading macroalgal polysaccharides and fixing nitrogen.</title>
        <authorList>
            <person name="Liu N."/>
            <person name="Kivenson V."/>
            <person name="Peng X."/>
            <person name="Cui Z."/>
            <person name="Lankiewicz T.S."/>
            <person name="Gosselin K.M."/>
            <person name="English C.J."/>
            <person name="Blair E.M."/>
            <person name="O'Malley M.A."/>
            <person name="Valentine D.L."/>
        </authorList>
    </citation>
    <scope>NUCLEOTIDE SEQUENCE [LARGE SCALE GENOMIC DNA]</scope>
    <source>
        <strain evidence="8 9">NLcol2</strain>
    </source>
</reference>
<keyword evidence="2 6" id="KW-0812">Transmembrane</keyword>
<evidence type="ECO:0000313" key="9">
    <source>
        <dbReference type="Proteomes" id="UP001290861"/>
    </source>
</evidence>
<proteinExistence type="predicted"/>
<evidence type="ECO:0000256" key="6">
    <source>
        <dbReference type="SAM" id="Phobius"/>
    </source>
</evidence>
<evidence type="ECO:0000256" key="1">
    <source>
        <dbReference type="ARBA" id="ARBA00004167"/>
    </source>
</evidence>
<feature type="domain" description="TonB C-terminal" evidence="7">
    <location>
        <begin position="137"/>
        <end position="230"/>
    </location>
</feature>
<evidence type="ECO:0000259" key="7">
    <source>
        <dbReference type="PROSITE" id="PS52015"/>
    </source>
</evidence>
<dbReference type="Pfam" id="PF03544">
    <property type="entry name" value="TonB_C"/>
    <property type="match status" value="1"/>
</dbReference>
<dbReference type="SUPFAM" id="SSF74653">
    <property type="entry name" value="TolA/TonB C-terminal domain"/>
    <property type="match status" value="1"/>
</dbReference>
<comment type="caution">
    <text evidence="8">The sequence shown here is derived from an EMBL/GenBank/DDBJ whole genome shotgun (WGS) entry which is preliminary data.</text>
</comment>
<protein>
    <submittedName>
        <fullName evidence="8">Energy transducer TonB</fullName>
    </submittedName>
</protein>
<evidence type="ECO:0000256" key="5">
    <source>
        <dbReference type="SAM" id="MobiDB-lite"/>
    </source>
</evidence>
<gene>
    <name evidence="8" type="ORF">P9H32_05840</name>
</gene>
<dbReference type="RefSeq" id="WP_322607945.1">
    <property type="nucleotide sequence ID" value="NZ_JARVCO010000007.1"/>
</dbReference>
<keyword evidence="9" id="KW-1185">Reference proteome</keyword>
<sequence>MSTLQLQLNRETSWIRWPIAVVFSLAMNLLLLGSIIQQTKPEAVSEPVYTASVFEEPPPPEPQPQTQVSAGASSSAWKPVLPSAADVPARPPVSDIPFDMHAPLEVDLSALPVPGHFSPDLGNYVIAAETGGRVNLDREASMLNRSVFDRFYPSAARVRRIRGVSVIEFDISESGKVTGARLISSEPRGIFDKAALKGAGYARFQPAVADGKPVAVTKRIRLEWVPPGAR</sequence>
<comment type="subcellular location">
    <subcellularLocation>
        <location evidence="1">Membrane</location>
        <topology evidence="1">Single-pass membrane protein</topology>
    </subcellularLocation>
</comment>
<evidence type="ECO:0000256" key="2">
    <source>
        <dbReference type="ARBA" id="ARBA00022692"/>
    </source>
</evidence>
<organism evidence="8 9">
    <name type="scientific">Pontiella agarivorans</name>
    <dbReference type="NCBI Taxonomy" id="3038953"/>
    <lineage>
        <taxon>Bacteria</taxon>
        <taxon>Pseudomonadati</taxon>
        <taxon>Kiritimatiellota</taxon>
        <taxon>Kiritimatiellia</taxon>
        <taxon>Kiritimatiellales</taxon>
        <taxon>Pontiellaceae</taxon>
        <taxon>Pontiella</taxon>
    </lineage>
</organism>
<feature type="transmembrane region" description="Helical" evidence="6">
    <location>
        <begin position="15"/>
        <end position="36"/>
    </location>
</feature>
<dbReference type="PROSITE" id="PS52015">
    <property type="entry name" value="TONB_CTD"/>
    <property type="match status" value="1"/>
</dbReference>
<evidence type="ECO:0000313" key="8">
    <source>
        <dbReference type="EMBL" id="MDZ8118146.1"/>
    </source>
</evidence>
<keyword evidence="4 6" id="KW-0472">Membrane</keyword>
<name>A0ABU5MV91_9BACT</name>
<dbReference type="PRINTS" id="PR01374">
    <property type="entry name" value="TONBPROTEIN"/>
</dbReference>